<evidence type="ECO:0000256" key="5">
    <source>
        <dbReference type="ARBA" id="ARBA00022801"/>
    </source>
</evidence>
<dbReference type="RefSeq" id="WP_323984395.1">
    <property type="nucleotide sequence ID" value="NZ_JAYKBW010000020.1"/>
</dbReference>
<dbReference type="PANTHER" id="PTHR38039">
    <property type="entry name" value="TOXIN YOEB"/>
    <property type="match status" value="1"/>
</dbReference>
<keyword evidence="2" id="KW-1277">Toxin-antitoxin system</keyword>
<comment type="similarity">
    <text evidence="1">Belongs to the YoeB family.</text>
</comment>
<comment type="caution">
    <text evidence="7">The sequence shown here is derived from an EMBL/GenBank/DDBJ whole genome shotgun (WGS) entry which is preliminary data.</text>
</comment>
<proteinExistence type="inferred from homology"/>
<dbReference type="SUPFAM" id="SSF143011">
    <property type="entry name" value="RelE-like"/>
    <property type="match status" value="1"/>
</dbReference>
<protein>
    <recommendedName>
        <fullName evidence="6">Putative mRNA interferase YoeB</fullName>
    </recommendedName>
</protein>
<keyword evidence="8" id="KW-1185">Reference proteome</keyword>
<keyword evidence="4" id="KW-0255">Endonuclease</keyword>
<evidence type="ECO:0000256" key="4">
    <source>
        <dbReference type="ARBA" id="ARBA00022759"/>
    </source>
</evidence>
<reference evidence="7 8" key="1">
    <citation type="submission" date="2023-12" db="EMBL/GenBank/DDBJ databases">
        <title>Genomic sequences of Capnocytophaga and Parvimonas strains.</title>
        <authorList>
            <person name="Watt R.M."/>
            <person name="Wang M."/>
            <person name="Yang T."/>
            <person name="Tong W.M."/>
        </authorList>
    </citation>
    <scope>NUCLEOTIDE SEQUENCE [LARGE SCALE GENOMIC DNA]</scope>
    <source>
        <strain evidence="7 8">CCUG 13096</strain>
    </source>
</reference>
<dbReference type="InterPro" id="IPR035093">
    <property type="entry name" value="RelE/ParE_toxin_dom_sf"/>
</dbReference>
<evidence type="ECO:0000256" key="6">
    <source>
        <dbReference type="ARBA" id="ARBA00030388"/>
    </source>
</evidence>
<name>A0ABU5ZBV7_9FLAO</name>
<organism evidence="7 8">
    <name type="scientific">Capnocytophaga gingivalis</name>
    <dbReference type="NCBI Taxonomy" id="1017"/>
    <lineage>
        <taxon>Bacteria</taxon>
        <taxon>Pseudomonadati</taxon>
        <taxon>Bacteroidota</taxon>
        <taxon>Flavobacteriia</taxon>
        <taxon>Flavobacteriales</taxon>
        <taxon>Flavobacteriaceae</taxon>
        <taxon>Capnocytophaga</taxon>
    </lineage>
</organism>
<evidence type="ECO:0000313" key="8">
    <source>
        <dbReference type="Proteomes" id="UP001311730"/>
    </source>
</evidence>
<dbReference type="EMBL" id="JAYKBW010000020">
    <property type="protein sequence ID" value="MEB3076424.1"/>
    <property type="molecule type" value="Genomic_DNA"/>
</dbReference>
<sequence>MNEEVTYELEYTEKFYSDIEKLRNTPNLIKKIDTFLDEIEQHPSWGTGKPEALKGYGARNVYSRRIDPKHRLVYEVFEEEGLVKILSAYGHYDDK</sequence>
<gene>
    <name evidence="7" type="ORF">VJJ08_14150</name>
</gene>
<keyword evidence="5" id="KW-0378">Hydrolase</keyword>
<dbReference type="PANTHER" id="PTHR38039:SF1">
    <property type="entry name" value="TOXIN YOEB"/>
    <property type="match status" value="1"/>
</dbReference>
<dbReference type="Pfam" id="PF06769">
    <property type="entry name" value="YoeB_toxin"/>
    <property type="match status" value="1"/>
</dbReference>
<evidence type="ECO:0000256" key="3">
    <source>
        <dbReference type="ARBA" id="ARBA00022722"/>
    </source>
</evidence>
<evidence type="ECO:0000256" key="2">
    <source>
        <dbReference type="ARBA" id="ARBA00022649"/>
    </source>
</evidence>
<dbReference type="NCBIfam" id="TIGR02116">
    <property type="entry name" value="toxin_Txe_YoeB"/>
    <property type="match status" value="1"/>
</dbReference>
<evidence type="ECO:0000313" key="7">
    <source>
        <dbReference type="EMBL" id="MEB3076424.1"/>
    </source>
</evidence>
<accession>A0ABU5ZBV7</accession>
<dbReference type="InterPro" id="IPR009614">
    <property type="entry name" value="YoeB_toxin"/>
</dbReference>
<evidence type="ECO:0000256" key="1">
    <source>
        <dbReference type="ARBA" id="ARBA00008172"/>
    </source>
</evidence>
<keyword evidence="3" id="KW-0540">Nuclease</keyword>
<dbReference type="Proteomes" id="UP001311730">
    <property type="component" value="Unassembled WGS sequence"/>
</dbReference>
<dbReference type="Gene3D" id="3.30.2310.20">
    <property type="entry name" value="RelE-like"/>
    <property type="match status" value="1"/>
</dbReference>